<dbReference type="Proteomes" id="UP000824120">
    <property type="component" value="Chromosome 9"/>
</dbReference>
<dbReference type="PANTHER" id="PTHR31286">
    <property type="entry name" value="GLYCINE-RICH CELL WALL STRUCTURAL PROTEIN 1.8-LIKE"/>
    <property type="match status" value="1"/>
</dbReference>
<reference evidence="3 4" key="1">
    <citation type="submission" date="2020-09" db="EMBL/GenBank/DDBJ databases">
        <title>De no assembly of potato wild relative species, Solanum commersonii.</title>
        <authorList>
            <person name="Cho K."/>
        </authorList>
    </citation>
    <scope>NUCLEOTIDE SEQUENCE [LARGE SCALE GENOMIC DNA]</scope>
    <source>
        <strain evidence="3">LZ3.2</strain>
        <tissue evidence="3">Leaf</tissue>
    </source>
</reference>
<feature type="non-terminal residue" evidence="3">
    <location>
        <position position="1"/>
    </location>
</feature>
<sequence length="332" mass="38721">VPLENGQPHLLQYDDFPPLNLRSNPNIIKPSLSIGPILPIELVRNNSTQLPYSSIGKNQKDNMVANKKVVPIPMKQVSYTNGVPRVQWTEEEVDRMNCIKNLQYAVVGKFSYGWTDLKELRAIIPQQCSINRYCKIGILRNKHALIRFDQHEDFINVMAKHIYYLLAKDGYSYTMRHLIYDAKFKVEEETTHAMAWISFLNLKPTFFVSESIFPLPTAVGKPLHLDMATINKTRPSCARVNVQVDLLVVFSKFVETKIVNEDTKESRIERVKIHYDMLPKYCLHCKRSFTREEIPEKGLDSQQGEYGEQQNKEAKKELENYQHRRKRNTKRH</sequence>
<organism evidence="3 4">
    <name type="scientific">Solanum commersonii</name>
    <name type="common">Commerson's wild potato</name>
    <name type="synonym">Commerson's nightshade</name>
    <dbReference type="NCBI Taxonomy" id="4109"/>
    <lineage>
        <taxon>Eukaryota</taxon>
        <taxon>Viridiplantae</taxon>
        <taxon>Streptophyta</taxon>
        <taxon>Embryophyta</taxon>
        <taxon>Tracheophyta</taxon>
        <taxon>Spermatophyta</taxon>
        <taxon>Magnoliopsida</taxon>
        <taxon>eudicotyledons</taxon>
        <taxon>Gunneridae</taxon>
        <taxon>Pentapetalae</taxon>
        <taxon>asterids</taxon>
        <taxon>lamiids</taxon>
        <taxon>Solanales</taxon>
        <taxon>Solanaceae</taxon>
        <taxon>Solanoideae</taxon>
        <taxon>Solaneae</taxon>
        <taxon>Solanum</taxon>
    </lineage>
</organism>
<dbReference type="InterPro" id="IPR040256">
    <property type="entry name" value="At4g02000-like"/>
</dbReference>
<protein>
    <recommendedName>
        <fullName evidence="2">DUF4283 domain-containing protein</fullName>
    </recommendedName>
</protein>
<dbReference type="AlphaFoldDB" id="A0A9J5XEC5"/>
<comment type="caution">
    <text evidence="3">The sequence shown here is derived from an EMBL/GenBank/DDBJ whole genome shotgun (WGS) entry which is preliminary data.</text>
</comment>
<evidence type="ECO:0000313" key="3">
    <source>
        <dbReference type="EMBL" id="KAG5585572.1"/>
    </source>
</evidence>
<dbReference type="PANTHER" id="PTHR31286:SF79">
    <property type="entry name" value="N-6 ADENINE-SPECIFIC DNA METHYLASE"/>
    <property type="match status" value="1"/>
</dbReference>
<feature type="domain" description="DUF4283" evidence="2">
    <location>
        <begin position="100"/>
        <end position="187"/>
    </location>
</feature>
<dbReference type="EMBL" id="JACXVP010000009">
    <property type="protein sequence ID" value="KAG5585572.1"/>
    <property type="molecule type" value="Genomic_DNA"/>
</dbReference>
<proteinExistence type="predicted"/>
<keyword evidence="4" id="KW-1185">Reference proteome</keyword>
<dbReference type="Pfam" id="PF14111">
    <property type="entry name" value="DUF4283"/>
    <property type="match status" value="1"/>
</dbReference>
<accession>A0A9J5XEC5</accession>
<evidence type="ECO:0000259" key="2">
    <source>
        <dbReference type="Pfam" id="PF14111"/>
    </source>
</evidence>
<gene>
    <name evidence="3" type="ORF">H5410_046006</name>
</gene>
<name>A0A9J5XEC5_SOLCO</name>
<dbReference type="InterPro" id="IPR025558">
    <property type="entry name" value="DUF4283"/>
</dbReference>
<evidence type="ECO:0000313" key="4">
    <source>
        <dbReference type="Proteomes" id="UP000824120"/>
    </source>
</evidence>
<evidence type="ECO:0000256" key="1">
    <source>
        <dbReference type="SAM" id="MobiDB-lite"/>
    </source>
</evidence>
<feature type="region of interest" description="Disordered" evidence="1">
    <location>
        <begin position="294"/>
        <end position="332"/>
    </location>
</feature>
<feature type="compositionally biased region" description="Basic residues" evidence="1">
    <location>
        <begin position="323"/>
        <end position="332"/>
    </location>
</feature>
<feature type="compositionally biased region" description="Basic and acidic residues" evidence="1">
    <location>
        <begin position="310"/>
        <end position="322"/>
    </location>
</feature>